<dbReference type="InterPro" id="IPR027417">
    <property type="entry name" value="P-loop_NTPase"/>
</dbReference>
<evidence type="ECO:0000256" key="11">
    <source>
        <dbReference type="ARBA" id="ARBA00048988"/>
    </source>
</evidence>
<dbReference type="GO" id="GO:0008270">
    <property type="term" value="F:zinc ion binding"/>
    <property type="evidence" value="ECO:0007669"/>
    <property type="project" value="UniProtKB-UniRule"/>
</dbReference>
<keyword evidence="1 12" id="KW-0639">Primosome</keyword>
<dbReference type="PANTHER" id="PTHR30580">
    <property type="entry name" value="PRIMOSOMAL PROTEIN N"/>
    <property type="match status" value="1"/>
</dbReference>
<comment type="similarity">
    <text evidence="12">Belongs to the helicase family. PriA subfamily.</text>
</comment>
<dbReference type="PROSITE" id="PS51192">
    <property type="entry name" value="HELICASE_ATP_BIND_1"/>
    <property type="match status" value="1"/>
</dbReference>
<dbReference type="Gene3D" id="3.40.1440.60">
    <property type="entry name" value="PriA, 3(prime) DNA-binding domain"/>
    <property type="match status" value="1"/>
</dbReference>
<dbReference type="InterPro" id="IPR011545">
    <property type="entry name" value="DEAD/DEAH_box_helicase_dom"/>
</dbReference>
<proteinExistence type="inferred from homology"/>
<keyword evidence="7 12" id="KW-0862">Zinc</keyword>
<dbReference type="RefSeq" id="WP_127123628.1">
    <property type="nucleotide sequence ID" value="NZ_BHXQ01000006.1"/>
</dbReference>
<evidence type="ECO:0000256" key="8">
    <source>
        <dbReference type="ARBA" id="ARBA00022840"/>
    </source>
</evidence>
<keyword evidence="9 12" id="KW-0238">DNA-binding</keyword>
<feature type="binding site" evidence="12">
    <location>
        <position position="547"/>
    </location>
    <ligand>
        <name>Zn(2+)</name>
        <dbReference type="ChEBI" id="CHEBI:29105"/>
        <label>2</label>
    </ligand>
</feature>
<keyword evidence="16" id="KW-1185">Reference proteome</keyword>
<evidence type="ECO:0000256" key="4">
    <source>
        <dbReference type="ARBA" id="ARBA00022741"/>
    </source>
</evidence>
<evidence type="ECO:0000256" key="6">
    <source>
        <dbReference type="ARBA" id="ARBA00022806"/>
    </source>
</evidence>
<dbReference type="GO" id="GO:0006310">
    <property type="term" value="P:DNA recombination"/>
    <property type="evidence" value="ECO:0007669"/>
    <property type="project" value="InterPro"/>
</dbReference>
<keyword evidence="8 12" id="KW-0067">ATP-binding</keyword>
<dbReference type="EC" id="5.6.2.4" evidence="12"/>
<dbReference type="FunFam" id="3.40.50.300:FF:000489">
    <property type="entry name" value="Primosome assembly protein PriA"/>
    <property type="match status" value="1"/>
</dbReference>
<feature type="binding site" evidence="12">
    <location>
        <position position="578"/>
    </location>
    <ligand>
        <name>Zn(2+)</name>
        <dbReference type="ChEBI" id="CHEBI:29105"/>
        <label>1</label>
    </ligand>
</feature>
<dbReference type="CDD" id="cd18804">
    <property type="entry name" value="SF2_C_priA"/>
    <property type="match status" value="1"/>
</dbReference>
<feature type="binding site" evidence="12">
    <location>
        <position position="575"/>
    </location>
    <ligand>
        <name>Zn(2+)</name>
        <dbReference type="ChEBI" id="CHEBI:29105"/>
        <label>1</label>
    </ligand>
</feature>
<dbReference type="SMART" id="SM00490">
    <property type="entry name" value="HELICc"/>
    <property type="match status" value="1"/>
</dbReference>
<feature type="domain" description="Helicase C-terminal" evidence="14">
    <location>
        <begin position="550"/>
        <end position="736"/>
    </location>
</feature>
<dbReference type="GO" id="GO:0006269">
    <property type="term" value="P:DNA replication, synthesis of primer"/>
    <property type="evidence" value="ECO:0007669"/>
    <property type="project" value="UniProtKB-KW"/>
</dbReference>
<evidence type="ECO:0000256" key="5">
    <source>
        <dbReference type="ARBA" id="ARBA00022801"/>
    </source>
</evidence>
<comment type="subunit">
    <text evidence="12">Component of the replication restart primosome.</text>
</comment>
<dbReference type="GO" id="GO:0016887">
    <property type="term" value="F:ATP hydrolysis activity"/>
    <property type="evidence" value="ECO:0007669"/>
    <property type="project" value="RHEA"/>
</dbReference>
<dbReference type="HAMAP" id="MF_00983">
    <property type="entry name" value="PriA"/>
    <property type="match status" value="1"/>
</dbReference>
<keyword evidence="4 12" id="KW-0547">Nucleotide-binding</keyword>
<feature type="binding site" evidence="12">
    <location>
        <position position="538"/>
    </location>
    <ligand>
        <name>Zn(2+)</name>
        <dbReference type="ChEBI" id="CHEBI:29105"/>
        <label>1</label>
    </ligand>
</feature>
<name>A0A401UDL8_9BACT</name>
<dbReference type="InterPro" id="IPR041236">
    <property type="entry name" value="PriA_C"/>
</dbReference>
<evidence type="ECO:0000256" key="9">
    <source>
        <dbReference type="ARBA" id="ARBA00023125"/>
    </source>
</evidence>
<dbReference type="FunFam" id="3.40.1440.60:FF:000001">
    <property type="entry name" value="Primosomal protein N"/>
    <property type="match status" value="1"/>
</dbReference>
<dbReference type="GO" id="GO:0006302">
    <property type="term" value="P:double-strand break repair"/>
    <property type="evidence" value="ECO:0007669"/>
    <property type="project" value="InterPro"/>
</dbReference>
<dbReference type="AlphaFoldDB" id="A0A401UDL8"/>
<dbReference type="InterPro" id="IPR041222">
    <property type="entry name" value="PriA_3primeBD"/>
</dbReference>
<keyword evidence="3 12" id="KW-0479">Metal-binding</keyword>
<dbReference type="InterPro" id="IPR040498">
    <property type="entry name" value="PriA_CRR"/>
</dbReference>
<keyword evidence="10 12" id="KW-0413">Isomerase</keyword>
<dbReference type="SUPFAM" id="SSF52540">
    <property type="entry name" value="P-loop containing nucleoside triphosphate hydrolases"/>
    <property type="match status" value="1"/>
</dbReference>
<dbReference type="Pfam" id="PF17764">
    <property type="entry name" value="PriA_3primeBD"/>
    <property type="match status" value="1"/>
</dbReference>
<dbReference type="GO" id="GO:0005524">
    <property type="term" value="F:ATP binding"/>
    <property type="evidence" value="ECO:0007669"/>
    <property type="project" value="UniProtKB-UniRule"/>
</dbReference>
<dbReference type="InterPro" id="IPR005259">
    <property type="entry name" value="PriA"/>
</dbReference>
<dbReference type="InterPro" id="IPR014001">
    <property type="entry name" value="Helicase_ATP-bd"/>
</dbReference>
<evidence type="ECO:0000313" key="16">
    <source>
        <dbReference type="Proteomes" id="UP000288227"/>
    </source>
</evidence>
<feature type="binding site" evidence="12">
    <location>
        <position position="562"/>
    </location>
    <ligand>
        <name>Zn(2+)</name>
        <dbReference type="ChEBI" id="CHEBI:29105"/>
        <label>2</label>
    </ligand>
</feature>
<feature type="binding site" evidence="12">
    <location>
        <position position="535"/>
    </location>
    <ligand>
        <name>Zn(2+)</name>
        <dbReference type="ChEBI" id="CHEBI:29105"/>
        <label>1</label>
    </ligand>
</feature>
<organism evidence="15 16">
    <name type="scientific">Chryseotalea sanaruensis</name>
    <dbReference type="NCBI Taxonomy" id="2482724"/>
    <lineage>
        <taxon>Bacteria</taxon>
        <taxon>Pseudomonadati</taxon>
        <taxon>Bacteroidota</taxon>
        <taxon>Cytophagia</taxon>
        <taxon>Cytophagales</taxon>
        <taxon>Chryseotaleaceae</taxon>
        <taxon>Chryseotalea</taxon>
    </lineage>
</organism>
<dbReference type="GO" id="GO:0003677">
    <property type="term" value="F:DNA binding"/>
    <property type="evidence" value="ECO:0007669"/>
    <property type="project" value="UniProtKB-UniRule"/>
</dbReference>
<evidence type="ECO:0000256" key="7">
    <source>
        <dbReference type="ARBA" id="ARBA00022833"/>
    </source>
</evidence>
<evidence type="ECO:0000256" key="10">
    <source>
        <dbReference type="ARBA" id="ARBA00023235"/>
    </source>
</evidence>
<dbReference type="CDD" id="cd17929">
    <property type="entry name" value="DEXHc_priA"/>
    <property type="match status" value="1"/>
</dbReference>
<dbReference type="Pfam" id="PF00271">
    <property type="entry name" value="Helicase_C"/>
    <property type="match status" value="1"/>
</dbReference>
<dbReference type="GO" id="GO:0006270">
    <property type="term" value="P:DNA replication initiation"/>
    <property type="evidence" value="ECO:0007669"/>
    <property type="project" value="TreeGrafter"/>
</dbReference>
<feature type="domain" description="Helicase ATP-binding" evidence="13">
    <location>
        <begin position="305"/>
        <end position="472"/>
    </location>
</feature>
<dbReference type="GO" id="GO:1990077">
    <property type="term" value="C:primosome complex"/>
    <property type="evidence" value="ECO:0007669"/>
    <property type="project" value="UniProtKB-UniRule"/>
</dbReference>
<dbReference type="GO" id="GO:0043138">
    <property type="term" value="F:3'-5' DNA helicase activity"/>
    <property type="evidence" value="ECO:0007669"/>
    <property type="project" value="UniProtKB-EC"/>
</dbReference>
<dbReference type="OrthoDB" id="9759544at2"/>
<dbReference type="InterPro" id="IPR042115">
    <property type="entry name" value="PriA_3primeBD_sf"/>
</dbReference>
<comment type="caution">
    <text evidence="15">The sequence shown here is derived from an EMBL/GenBank/DDBJ whole genome shotgun (WGS) entry which is preliminary data.</text>
</comment>
<sequence length="830" mass="95293">MSLFESTNTLFAELLLPVPIPKLFTYRVPQDYNDYIKIGQRAIVPFGERKVVTGVITHLHSNPPKDYEAKYILELLDEERVVSDIQFRFFQWIADYYCCTPGEVLNAALPAGLKLSSESMVQLHPGFDWNESNFEFTQKEEILLKRLAQEPLTYTDISKMLGIKQVHGILKSLTKKEAIIVFEEIKDKYKPKTERRIRLSEAYVNNKQLEGLFELLGNKPKQEEVLLRYLQEVPILQDKTLNKQGISRATLLQTDLSESSLSTLIKNNILEEFEIHISRFDSTTTNEKQEIVLSEEQLQAEQSILTAFEKQSTVLLHGITGSGKTEIYINLVQKALADGSQVLLLLPEIALTTQIVQRLKKVFGGVMGIYHSRFTDNERVEVWKNILNGTFKFVVGVRSSIFLPFENLGLVIIDEEHDSSYKQHEPAPRYHARDSAIYLAQLHHAKVLLGSATPGIETYFQTEQNKYALVRLDKRYAEAQLPTIIISNLQEEQQRKTNKGEFSGLLIRKMEEALAAKEQVIIFQNRRGYSPSISCEDCHWIPKCVNCAVSLTYHQYRHALICHYCGYKESMPDQCPTCTSKRIKTIGYGTEKLEEELNLHFPDSTVQRMDLDTTRSKSSYENIIEQFEKGETNILVGTQMLTKGLDFDNVSLVGIFNADRMLHFPDFRSYERAFQLITQVSGRAGRRKKTGEVIIQTSQAEHPVLNYILNHDYLGFYRAELNERHQHIYPPYSRLIELTVKHIDKKICRQASSELAESIRGTITDIQVLGPGEPMISKIRNQYLMSILVKVARGNQQLAQIKKSIQSEIDRLNKVKEFRAVRFIIDVDPI</sequence>
<dbReference type="Proteomes" id="UP000288227">
    <property type="component" value="Unassembled WGS sequence"/>
</dbReference>
<protein>
    <recommendedName>
        <fullName evidence="12">Replication restart protein PriA</fullName>
    </recommendedName>
    <alternativeName>
        <fullName evidence="12">ATP-dependent DNA helicase PriA</fullName>
        <ecNumber evidence="12">5.6.2.4</ecNumber>
    </alternativeName>
    <alternativeName>
        <fullName evidence="12">DNA 3'-5' helicase PriA</fullName>
    </alternativeName>
</protein>
<reference evidence="15 16" key="1">
    <citation type="submission" date="2018-11" db="EMBL/GenBank/DDBJ databases">
        <title>Chryseotalea sanarue gen. nov., sp., nov., a member of the family Cytophagaceae, isolated from a brackish lake in Hamamatsu Japan.</title>
        <authorList>
            <person name="Maejima Y."/>
            <person name="Iino T."/>
            <person name="Muraguchi Y."/>
            <person name="Fukuda K."/>
            <person name="Ohkuma M."/>
            <person name="Moriuchi R."/>
            <person name="Dohra H."/>
            <person name="Kimbara K."/>
            <person name="Shintani M."/>
        </authorList>
    </citation>
    <scope>NUCLEOTIDE SEQUENCE [LARGE SCALE GENOMIC DNA]</scope>
    <source>
        <strain evidence="15 16">Ys</strain>
    </source>
</reference>
<feature type="binding site" evidence="12">
    <location>
        <position position="565"/>
    </location>
    <ligand>
        <name>Zn(2+)</name>
        <dbReference type="ChEBI" id="CHEBI:29105"/>
        <label>2</label>
    </ligand>
</feature>
<gene>
    <name evidence="12" type="primary">priA</name>
    <name evidence="15" type="ORF">SanaruYs_32200</name>
</gene>
<evidence type="ECO:0000259" key="14">
    <source>
        <dbReference type="PROSITE" id="PS51194"/>
    </source>
</evidence>
<dbReference type="Pfam" id="PF00270">
    <property type="entry name" value="DEAD"/>
    <property type="match status" value="1"/>
</dbReference>
<dbReference type="Pfam" id="PF18074">
    <property type="entry name" value="PriA_C"/>
    <property type="match status" value="1"/>
</dbReference>
<keyword evidence="2 12" id="KW-0235">DNA replication</keyword>
<dbReference type="InterPro" id="IPR001650">
    <property type="entry name" value="Helicase_C-like"/>
</dbReference>
<evidence type="ECO:0000256" key="3">
    <source>
        <dbReference type="ARBA" id="ARBA00022723"/>
    </source>
</evidence>
<dbReference type="EMBL" id="BHXQ01000006">
    <property type="protein sequence ID" value="GCC52979.1"/>
    <property type="molecule type" value="Genomic_DNA"/>
</dbReference>
<dbReference type="PANTHER" id="PTHR30580:SF0">
    <property type="entry name" value="PRIMOSOMAL PROTEIN N"/>
    <property type="match status" value="1"/>
</dbReference>
<evidence type="ECO:0000259" key="13">
    <source>
        <dbReference type="PROSITE" id="PS51192"/>
    </source>
</evidence>
<dbReference type="NCBIfam" id="TIGR00595">
    <property type="entry name" value="priA"/>
    <property type="match status" value="1"/>
</dbReference>
<dbReference type="Gene3D" id="3.40.50.300">
    <property type="entry name" value="P-loop containing nucleotide triphosphate hydrolases"/>
    <property type="match status" value="2"/>
</dbReference>
<dbReference type="SMART" id="SM00487">
    <property type="entry name" value="DEXDc"/>
    <property type="match status" value="1"/>
</dbReference>
<evidence type="ECO:0000313" key="15">
    <source>
        <dbReference type="EMBL" id="GCC52979.1"/>
    </source>
</evidence>
<feature type="binding site" evidence="12">
    <location>
        <position position="544"/>
    </location>
    <ligand>
        <name>Zn(2+)</name>
        <dbReference type="ChEBI" id="CHEBI:29105"/>
        <label>2</label>
    </ligand>
</feature>
<dbReference type="PROSITE" id="PS51194">
    <property type="entry name" value="HELICASE_CTER"/>
    <property type="match status" value="1"/>
</dbReference>
<comment type="function">
    <text evidence="12">Initiates the restart of stalled replication forks, which reloads the replicative helicase on sites other than the origin of replication. Recognizes and binds to abandoned replication forks and remodels them to uncover a helicase loading site. Promotes assembly of the primosome at these replication forks.</text>
</comment>
<keyword evidence="5 12" id="KW-0378">Hydrolase</keyword>
<evidence type="ECO:0000256" key="12">
    <source>
        <dbReference type="HAMAP-Rule" id="MF_00983"/>
    </source>
</evidence>
<comment type="catalytic activity">
    <reaction evidence="11 12">
        <text>ATP + H2O = ADP + phosphate + H(+)</text>
        <dbReference type="Rhea" id="RHEA:13065"/>
        <dbReference type="ChEBI" id="CHEBI:15377"/>
        <dbReference type="ChEBI" id="CHEBI:15378"/>
        <dbReference type="ChEBI" id="CHEBI:30616"/>
        <dbReference type="ChEBI" id="CHEBI:43474"/>
        <dbReference type="ChEBI" id="CHEBI:456216"/>
        <dbReference type="EC" id="5.6.2.4"/>
    </reaction>
</comment>
<accession>A0A401UDL8</accession>
<evidence type="ECO:0000256" key="1">
    <source>
        <dbReference type="ARBA" id="ARBA00022515"/>
    </source>
</evidence>
<comment type="cofactor">
    <cofactor evidence="12">
        <name>Zn(2+)</name>
        <dbReference type="ChEBI" id="CHEBI:29105"/>
    </cofactor>
    <text evidence="12">Binds 2 zinc ions per subunit.</text>
</comment>
<comment type="catalytic activity">
    <reaction evidence="12">
        <text>Couples ATP hydrolysis with the unwinding of duplex DNA by translocating in the 3'-5' direction.</text>
        <dbReference type="EC" id="5.6.2.4"/>
    </reaction>
</comment>
<keyword evidence="6 12" id="KW-0347">Helicase</keyword>
<evidence type="ECO:0000256" key="2">
    <source>
        <dbReference type="ARBA" id="ARBA00022705"/>
    </source>
</evidence>
<dbReference type="Pfam" id="PF18319">
    <property type="entry name" value="Zn_ribbon_PriA"/>
    <property type="match status" value="1"/>
</dbReference>